<dbReference type="PRINTS" id="PR00261">
    <property type="entry name" value="LDLRECEPTOR"/>
</dbReference>
<dbReference type="InterPro" id="IPR002172">
    <property type="entry name" value="LDrepeatLR_classA_rpt"/>
</dbReference>
<dbReference type="EMBL" id="CAXLJL010000934">
    <property type="protein sequence ID" value="CAL5142055.1"/>
    <property type="molecule type" value="Genomic_DNA"/>
</dbReference>
<evidence type="ECO:0000256" key="4">
    <source>
        <dbReference type="ARBA" id="ARBA00022989"/>
    </source>
</evidence>
<dbReference type="InterPro" id="IPR036055">
    <property type="entry name" value="LDL_receptor-like_sf"/>
</dbReference>
<evidence type="ECO:0000313" key="8">
    <source>
        <dbReference type="EMBL" id="CAL5142055.1"/>
    </source>
</evidence>
<keyword evidence="4" id="KW-1133">Transmembrane helix</keyword>
<proteinExistence type="predicted"/>
<name>A0AAV2U060_CALDB</name>
<sequence length="546" mass="62819">MRCRWLFQGVRLRRQCLDHESCLTASRQEQAERLTMITAFNAVNLSTRSSKPIVLIICVVLFFDLICGDSKQYSIERRFLTCNCGTIRGNIFNVPRNGVLAEWLILPRLRRIDRLLPTYKGNRTGNPLDDRLHFDDFQWHSPTEKNYQYQPLISSGPRLIRARLDYLKVSNYWGNSDYLLLVRSPRDHILFTRNEKDVEFAIWGSKVQVQLIRHNSNFRRYPQWIRFHLRYWCVDAEPRSAYKAQLCLQRCAQKHWNGREWTSELACRPVFYGTIGVYQCIQPYQLSDGSIDCPQGEDENLEMCRQGDTEIKATSSIYIKSWGEQLFYCLESRAYIPRAWVCDKIVDCPKGEDEFGAICQPFENMKSSLNATYCPSDTFACVHDAICLPYMLVCDGHVDCFDGFDETADACKWRNSKKREQVKNTDRSETNVYSYATALKQSSLLGSQEANFRSKLSEAVNSLTMIPSPAVNLTTPLPTPVAPTKLIQSVAEQMVYNRSFSSNLSFWALSTRAHPNSTSNLSSVTLRTLNFICNNTEVNDTFSSKG</sequence>
<dbReference type="Proteomes" id="UP001497525">
    <property type="component" value="Unassembled WGS sequence"/>
</dbReference>
<evidence type="ECO:0000256" key="6">
    <source>
        <dbReference type="ARBA" id="ARBA00023157"/>
    </source>
</evidence>
<evidence type="ECO:0000256" key="2">
    <source>
        <dbReference type="ARBA" id="ARBA00022692"/>
    </source>
</evidence>
<keyword evidence="2" id="KW-0812">Transmembrane</keyword>
<dbReference type="Gene3D" id="4.10.400.10">
    <property type="entry name" value="Low-density Lipoprotein Receptor"/>
    <property type="match status" value="1"/>
</dbReference>
<keyword evidence="5" id="KW-0472">Membrane</keyword>
<dbReference type="Gene3D" id="2.40.128.620">
    <property type="match status" value="1"/>
</dbReference>
<dbReference type="GO" id="GO:0016192">
    <property type="term" value="P:vesicle-mediated transport"/>
    <property type="evidence" value="ECO:0007669"/>
    <property type="project" value="UniProtKB-ARBA"/>
</dbReference>
<protein>
    <submittedName>
        <fullName evidence="8">Uncharacterized protein</fullName>
    </submittedName>
</protein>
<dbReference type="InterPro" id="IPR050685">
    <property type="entry name" value="LDLR"/>
</dbReference>
<dbReference type="PROSITE" id="PS50068">
    <property type="entry name" value="LDLRA_2"/>
    <property type="match status" value="1"/>
</dbReference>
<keyword evidence="6" id="KW-1015">Disulfide bond</keyword>
<dbReference type="GO" id="GO:0005886">
    <property type="term" value="C:plasma membrane"/>
    <property type="evidence" value="ECO:0007669"/>
    <property type="project" value="TreeGrafter"/>
</dbReference>
<evidence type="ECO:0000256" key="1">
    <source>
        <dbReference type="ARBA" id="ARBA00004167"/>
    </source>
</evidence>
<dbReference type="CDD" id="cd00112">
    <property type="entry name" value="LDLa"/>
    <property type="match status" value="2"/>
</dbReference>
<comment type="subcellular location">
    <subcellularLocation>
        <location evidence="1">Membrane</location>
        <topology evidence="1">Single-pass membrane protein</topology>
    </subcellularLocation>
</comment>
<evidence type="ECO:0000313" key="9">
    <source>
        <dbReference type="Proteomes" id="UP001497525"/>
    </source>
</evidence>
<evidence type="ECO:0000256" key="5">
    <source>
        <dbReference type="ARBA" id="ARBA00023136"/>
    </source>
</evidence>
<comment type="caution">
    <text evidence="8">The sequence shown here is derived from an EMBL/GenBank/DDBJ whole genome shotgun (WGS) entry which is preliminary data.</text>
</comment>
<dbReference type="SMART" id="SM00192">
    <property type="entry name" value="LDLa"/>
    <property type="match status" value="3"/>
</dbReference>
<evidence type="ECO:0000256" key="7">
    <source>
        <dbReference type="PROSITE-ProRule" id="PRU00124"/>
    </source>
</evidence>
<dbReference type="AlphaFoldDB" id="A0AAV2U060"/>
<gene>
    <name evidence="8" type="ORF">CDAUBV1_LOCUS17336</name>
</gene>
<dbReference type="Pfam" id="PF00057">
    <property type="entry name" value="Ldl_recept_a"/>
    <property type="match status" value="1"/>
</dbReference>
<accession>A0AAV2U060</accession>
<comment type="caution">
    <text evidence="7">Lacks conserved residue(s) required for the propagation of feature annotation.</text>
</comment>
<dbReference type="PANTHER" id="PTHR24270">
    <property type="entry name" value="LOW-DENSITY LIPOPROTEIN RECEPTOR-RELATED"/>
    <property type="match status" value="1"/>
</dbReference>
<dbReference type="SUPFAM" id="SSF57424">
    <property type="entry name" value="LDL receptor-like module"/>
    <property type="match status" value="2"/>
</dbReference>
<keyword evidence="3" id="KW-0677">Repeat</keyword>
<organism evidence="8 9">
    <name type="scientific">Calicophoron daubneyi</name>
    <name type="common">Rumen fluke</name>
    <name type="synonym">Paramphistomum daubneyi</name>
    <dbReference type="NCBI Taxonomy" id="300641"/>
    <lineage>
        <taxon>Eukaryota</taxon>
        <taxon>Metazoa</taxon>
        <taxon>Spiralia</taxon>
        <taxon>Lophotrochozoa</taxon>
        <taxon>Platyhelminthes</taxon>
        <taxon>Trematoda</taxon>
        <taxon>Digenea</taxon>
        <taxon>Plagiorchiida</taxon>
        <taxon>Pronocephalata</taxon>
        <taxon>Paramphistomoidea</taxon>
        <taxon>Paramphistomidae</taxon>
        <taxon>Calicophoron</taxon>
    </lineage>
</organism>
<reference evidence="8" key="1">
    <citation type="submission" date="2024-06" db="EMBL/GenBank/DDBJ databases">
        <authorList>
            <person name="Liu X."/>
            <person name="Lenzi L."/>
            <person name="Haldenby T S."/>
            <person name="Uol C."/>
        </authorList>
    </citation>
    <scope>NUCLEOTIDE SEQUENCE</scope>
</reference>
<evidence type="ECO:0000256" key="3">
    <source>
        <dbReference type="ARBA" id="ARBA00022737"/>
    </source>
</evidence>